<dbReference type="CDD" id="cd12075">
    <property type="entry name" value="SH3_Tks4_1"/>
    <property type="match status" value="1"/>
</dbReference>
<feature type="compositionally biased region" description="Basic and acidic residues" evidence="16">
    <location>
        <begin position="767"/>
        <end position="777"/>
    </location>
</feature>
<dbReference type="GO" id="GO:0060348">
    <property type="term" value="P:bone development"/>
    <property type="evidence" value="ECO:0007669"/>
    <property type="project" value="UniProtKB-ARBA"/>
</dbReference>
<evidence type="ECO:0000313" key="19">
    <source>
        <dbReference type="Ensembl" id="ENSCCEP00000021066.1"/>
    </source>
</evidence>
<dbReference type="Proteomes" id="UP000694410">
    <property type="component" value="Unplaced"/>
</dbReference>
<feature type="compositionally biased region" description="Pro residues" evidence="16">
    <location>
        <begin position="495"/>
        <end position="507"/>
    </location>
</feature>
<organism evidence="19 20">
    <name type="scientific">Cyanistes caeruleus</name>
    <name type="common">Eurasian blue tit</name>
    <name type="synonym">Parus caeruleus</name>
    <dbReference type="NCBI Taxonomy" id="156563"/>
    <lineage>
        <taxon>Eukaryota</taxon>
        <taxon>Metazoa</taxon>
        <taxon>Chordata</taxon>
        <taxon>Craniata</taxon>
        <taxon>Vertebrata</taxon>
        <taxon>Euteleostomi</taxon>
        <taxon>Archelosauria</taxon>
        <taxon>Archosauria</taxon>
        <taxon>Dinosauria</taxon>
        <taxon>Saurischia</taxon>
        <taxon>Theropoda</taxon>
        <taxon>Coelurosauria</taxon>
        <taxon>Aves</taxon>
        <taxon>Neognathae</taxon>
        <taxon>Neoaves</taxon>
        <taxon>Telluraves</taxon>
        <taxon>Australaves</taxon>
        <taxon>Passeriformes</taxon>
        <taxon>Paridae</taxon>
        <taxon>Cyanistes</taxon>
    </lineage>
</organism>
<dbReference type="CDD" id="cd12076">
    <property type="entry name" value="SH3_Tks4_2"/>
    <property type="match status" value="1"/>
</dbReference>
<feature type="domain" description="SH3" evidence="17">
    <location>
        <begin position="787"/>
        <end position="848"/>
    </location>
</feature>
<dbReference type="PANTHER" id="PTHR15706">
    <property type="entry name" value="SH3 MULTIPLE DOMAIN"/>
    <property type="match status" value="1"/>
</dbReference>
<dbReference type="GO" id="GO:0007507">
    <property type="term" value="P:heart development"/>
    <property type="evidence" value="ECO:0007669"/>
    <property type="project" value="UniProtKB-ARBA"/>
</dbReference>
<evidence type="ECO:0000256" key="13">
    <source>
        <dbReference type="ARBA" id="ARBA00077004"/>
    </source>
</evidence>
<evidence type="ECO:0000256" key="3">
    <source>
        <dbReference type="ARBA" id="ARBA00009628"/>
    </source>
</evidence>
<evidence type="ECO:0000256" key="10">
    <source>
        <dbReference type="ARBA" id="ARBA00023273"/>
    </source>
</evidence>
<dbReference type="Gene3D" id="3.30.1520.10">
    <property type="entry name" value="Phox-like domain"/>
    <property type="match status" value="1"/>
</dbReference>
<feature type="domain" description="SH3" evidence="17">
    <location>
        <begin position="328"/>
        <end position="387"/>
    </location>
</feature>
<dbReference type="PROSITE" id="PS50002">
    <property type="entry name" value="SH3"/>
    <property type="match status" value="4"/>
</dbReference>
<dbReference type="InterPro" id="IPR035477">
    <property type="entry name" value="SH3PXD2B_SH3_1"/>
</dbReference>
<dbReference type="GO" id="GO:0042554">
    <property type="term" value="P:superoxide anion generation"/>
    <property type="evidence" value="ECO:0007669"/>
    <property type="project" value="TreeGrafter"/>
</dbReference>
<feature type="region of interest" description="Disordered" evidence="16">
    <location>
        <begin position="442"/>
        <end position="786"/>
    </location>
</feature>
<dbReference type="Pfam" id="PF00787">
    <property type="entry name" value="PX"/>
    <property type="match status" value="1"/>
</dbReference>
<evidence type="ECO:0000256" key="11">
    <source>
        <dbReference type="ARBA" id="ARBA00058103"/>
    </source>
</evidence>
<dbReference type="Ensembl" id="ENSCCET00000032009.1">
    <property type="protein sequence ID" value="ENSCCEP00000021066.1"/>
    <property type="gene ID" value="ENSCCEG00000019121.1"/>
</dbReference>
<dbReference type="FunFam" id="2.30.30.40:FF:000031">
    <property type="entry name" value="SH3 and PX domain-containing protein 2A"/>
    <property type="match status" value="1"/>
</dbReference>
<feature type="domain" description="PX" evidence="18">
    <location>
        <begin position="1"/>
        <end position="77"/>
    </location>
</feature>
<gene>
    <name evidence="19" type="primary">SH3PXD2B</name>
</gene>
<dbReference type="GO" id="GO:0001654">
    <property type="term" value="P:eye development"/>
    <property type="evidence" value="ECO:0007669"/>
    <property type="project" value="UniProtKB-ARBA"/>
</dbReference>
<evidence type="ECO:0000256" key="2">
    <source>
        <dbReference type="ARBA" id="ARBA00004496"/>
    </source>
</evidence>
<evidence type="ECO:0000256" key="8">
    <source>
        <dbReference type="ARBA" id="ARBA00022782"/>
    </source>
</evidence>
<dbReference type="InterPro" id="IPR001683">
    <property type="entry name" value="PX_dom"/>
</dbReference>
<feature type="domain" description="SH3" evidence="17">
    <location>
        <begin position="112"/>
        <end position="171"/>
    </location>
</feature>
<evidence type="ECO:0000256" key="7">
    <source>
        <dbReference type="ARBA" id="ARBA00022737"/>
    </source>
</evidence>
<evidence type="ECO:0000256" key="9">
    <source>
        <dbReference type="ARBA" id="ARBA00022949"/>
    </source>
</evidence>
<dbReference type="GO" id="GO:0030154">
    <property type="term" value="P:cell differentiation"/>
    <property type="evidence" value="ECO:0007669"/>
    <property type="project" value="UniProtKB-KW"/>
</dbReference>
<dbReference type="InterPro" id="IPR001655">
    <property type="entry name" value="P47PHOX"/>
</dbReference>
<feature type="compositionally biased region" description="Basic residues" evidence="16">
    <location>
        <begin position="298"/>
        <end position="307"/>
    </location>
</feature>
<dbReference type="FunFam" id="3.30.1520.10:FF:000043">
    <property type="entry name" value="SH3 and PX domain-containing protein 2B"/>
    <property type="match status" value="1"/>
</dbReference>
<protein>
    <recommendedName>
        <fullName evidence="12">SH3 and PX domain-containing protein 2B</fullName>
    </recommendedName>
    <alternativeName>
        <fullName evidence="13">Factor for adipocyte differentiation 49</fullName>
    </alternativeName>
    <alternativeName>
        <fullName evidence="14">Tyrosine kinase substrate with four SH3 domains</fullName>
    </alternativeName>
</protein>
<dbReference type="InterPro" id="IPR035479">
    <property type="entry name" value="SH3PXD2B_SH3_3"/>
</dbReference>
<keyword evidence="10" id="KW-0966">Cell projection</keyword>
<keyword evidence="5" id="KW-0963">Cytoplasm</keyword>
<dbReference type="AlphaFoldDB" id="A0A8C0ZHG7"/>
<dbReference type="InterPro" id="IPR035478">
    <property type="entry name" value="SH3PXD2B_SH3_2"/>
</dbReference>
<feature type="compositionally biased region" description="Basic and acidic residues" evidence="16">
    <location>
        <begin position="463"/>
        <end position="493"/>
    </location>
</feature>
<proteinExistence type="inferred from homology"/>
<dbReference type="FunFam" id="2.30.30.40:FF:000082">
    <property type="entry name" value="SH3 and PX domain-containing protein 2B"/>
    <property type="match status" value="1"/>
</dbReference>
<name>A0A8C0ZHG7_CYACU</name>
<dbReference type="FunFam" id="2.30.30.40:FF:000042">
    <property type="entry name" value="SH3 and PX domain-containing protein 2A"/>
    <property type="match status" value="1"/>
</dbReference>
<keyword evidence="4 15" id="KW-0728">SH3 domain</keyword>
<reference evidence="19" key="1">
    <citation type="submission" date="2025-08" db="UniProtKB">
        <authorList>
            <consortium name="Ensembl"/>
        </authorList>
    </citation>
    <scope>IDENTIFICATION</scope>
</reference>
<keyword evidence="8" id="KW-0221">Differentiation</keyword>
<evidence type="ECO:0000256" key="16">
    <source>
        <dbReference type="SAM" id="MobiDB-lite"/>
    </source>
</evidence>
<feature type="compositionally biased region" description="Pro residues" evidence="16">
    <location>
        <begin position="689"/>
        <end position="703"/>
    </location>
</feature>
<dbReference type="InterPro" id="IPR051228">
    <property type="entry name" value="NADPH_Oxidase/PX-Domain"/>
</dbReference>
<evidence type="ECO:0000256" key="12">
    <source>
        <dbReference type="ARBA" id="ARBA00072116"/>
    </source>
</evidence>
<dbReference type="PRINTS" id="PR00498">
    <property type="entry name" value="P47PHOX"/>
</dbReference>
<evidence type="ECO:0000256" key="5">
    <source>
        <dbReference type="ARBA" id="ARBA00022490"/>
    </source>
</evidence>
<dbReference type="FunFam" id="2.30.30.40:FF:000020">
    <property type="entry name" value="SH3 and PX domain-containing protein 2A"/>
    <property type="match status" value="1"/>
</dbReference>
<keyword evidence="20" id="KW-1185">Reference proteome</keyword>
<dbReference type="CDD" id="cd12018">
    <property type="entry name" value="SH3_Tks4_4"/>
    <property type="match status" value="1"/>
</dbReference>
<dbReference type="PROSITE" id="PS50195">
    <property type="entry name" value="PX"/>
    <property type="match status" value="1"/>
</dbReference>
<feature type="region of interest" description="Disordered" evidence="16">
    <location>
        <begin position="269"/>
        <end position="327"/>
    </location>
</feature>
<evidence type="ECO:0000256" key="1">
    <source>
        <dbReference type="ARBA" id="ARBA00004188"/>
    </source>
</evidence>
<evidence type="ECO:0000256" key="4">
    <source>
        <dbReference type="ARBA" id="ARBA00022443"/>
    </source>
</evidence>
<evidence type="ECO:0000259" key="17">
    <source>
        <dbReference type="PROSITE" id="PS50002"/>
    </source>
</evidence>
<dbReference type="InterPro" id="IPR001452">
    <property type="entry name" value="SH3_domain"/>
</dbReference>
<keyword evidence="9" id="KW-0965">Cell junction</keyword>
<dbReference type="InterPro" id="IPR036028">
    <property type="entry name" value="SH3-like_dom_sf"/>
</dbReference>
<feature type="compositionally biased region" description="Basic and acidic residues" evidence="16">
    <location>
        <begin position="515"/>
        <end position="528"/>
    </location>
</feature>
<feature type="compositionally biased region" description="Basic and acidic residues" evidence="16">
    <location>
        <begin position="649"/>
        <end position="671"/>
    </location>
</feature>
<feature type="compositionally biased region" description="Basic and acidic residues" evidence="16">
    <location>
        <begin position="271"/>
        <end position="287"/>
    </location>
</feature>
<dbReference type="InterPro" id="IPR036871">
    <property type="entry name" value="PX_dom_sf"/>
</dbReference>
<comment type="similarity">
    <text evidence="3">Belongs to the SH3PXD2 family.</text>
</comment>
<accession>A0A8C0ZHG7</accession>
<dbReference type="SUPFAM" id="SSF64268">
    <property type="entry name" value="PX domain"/>
    <property type="match status" value="1"/>
</dbReference>
<dbReference type="SUPFAM" id="SSF50044">
    <property type="entry name" value="SH3-domain"/>
    <property type="match status" value="4"/>
</dbReference>
<dbReference type="GO" id="GO:0002102">
    <property type="term" value="C:podosome"/>
    <property type="evidence" value="ECO:0007669"/>
    <property type="project" value="UniProtKB-SubCell"/>
</dbReference>
<feature type="region of interest" description="Disordered" evidence="16">
    <location>
        <begin position="414"/>
        <end position="433"/>
    </location>
</feature>
<feature type="compositionally biased region" description="Basic and acidic residues" evidence="16">
    <location>
        <begin position="540"/>
        <end position="551"/>
    </location>
</feature>
<feature type="compositionally biased region" description="Basic and acidic residues" evidence="16">
    <location>
        <begin position="563"/>
        <end position="573"/>
    </location>
</feature>
<dbReference type="GO" id="GO:0035091">
    <property type="term" value="F:phosphatidylinositol binding"/>
    <property type="evidence" value="ECO:0007669"/>
    <property type="project" value="InterPro"/>
</dbReference>
<keyword evidence="7" id="KW-0677">Repeat</keyword>
<sequence>MQMLDKFPMEGGQKDPKQRIIPFLPGKILFRRSHIRDVAVKRLIPIDEYCKALIQLPPYISQCEEVLQFFETRPDDLTPPKEEPIGKKRSGIIQRTASFLQRGADCASAEPLVLEQYVVVADYQKQESSEISLCVGQVVDIIEKNESGWWFVSTLEEQGWVPATCLEAQDGVQDEFSMQPEEEEKYTVIYPYTARDQDEMNLDKGAVVVVIQKNLEGWWKIRYQGQEGWAPASYLRKGNGDVFPPKLGPGSSAHSSALDLDGISRQQALASRDKDGLGGQRDGRLESRPLPSADIRRKSPKMRQRPPPRRDLTIPRGLNLPKPPVPPQVEEEYYTIADFQTTIPDGISFQAGMKVEVIEKNLSGWWYIQIEEKEGWAPATFIDKYKKTSNASRPNFLAPLPNEMAQLRLGDTEGSEEVTGPCRPLPEAPPNGMDCTGRWGKDWKGKEAPDSGDLSLAGGYEEISDRDTEEKPSLPPRKESIIKSEGELLERQRPPPKPPGMILPMIPPKQSAAPKDSKKPELKAEKGKHFQLKNEMGLECGHKVSAKEVKKPNLRPIVKPAKPKAEPLEDKPEPITQNPFLKSRPQIRPKPAACPRTDPPPADDRLDICSLRSKLRPAKCPEKPSEQDPAAGDSSFSNATLCSEPCGRFPERPGTDSKALPRVDGAPREALPKSALGPANPPCARDAPPQRPVVPPRRPPPPKKTGAPAGVPAEPRAPAREAPEVRPSAVPGRPMLVPPKAKPFLSASMQDEAKARSSINPKVISKPVERGEAKERSSAPGSSPDVSREALYVAVADFEGDEETNSFREGTLFEVREKNSSGWWFCKVLAGGPCWEGWIPSNYLRKKP</sequence>
<evidence type="ECO:0000256" key="14">
    <source>
        <dbReference type="ARBA" id="ARBA00079601"/>
    </source>
</evidence>
<evidence type="ECO:0000256" key="6">
    <source>
        <dbReference type="ARBA" id="ARBA00022553"/>
    </source>
</evidence>
<dbReference type="InterPro" id="IPR035480">
    <property type="entry name" value="SH3PXD2B_SH3_4"/>
</dbReference>
<dbReference type="Pfam" id="PF00018">
    <property type="entry name" value="SH3_1"/>
    <property type="match status" value="3"/>
</dbReference>
<dbReference type="GO" id="GO:0005737">
    <property type="term" value="C:cytoplasm"/>
    <property type="evidence" value="ECO:0007669"/>
    <property type="project" value="UniProtKB-SubCell"/>
</dbReference>
<evidence type="ECO:0000313" key="20">
    <source>
        <dbReference type="Proteomes" id="UP000694410"/>
    </source>
</evidence>
<comment type="subcellular location">
    <subcellularLocation>
        <location evidence="1">Cell projection</location>
        <location evidence="1">Podosome</location>
    </subcellularLocation>
    <subcellularLocation>
        <location evidence="2">Cytoplasm</location>
    </subcellularLocation>
</comment>
<feature type="domain" description="SH3" evidence="17">
    <location>
        <begin position="181"/>
        <end position="240"/>
    </location>
</feature>
<reference evidence="19" key="2">
    <citation type="submission" date="2025-09" db="UniProtKB">
        <authorList>
            <consortium name="Ensembl"/>
        </authorList>
    </citation>
    <scope>IDENTIFICATION</scope>
</reference>
<dbReference type="Gene3D" id="2.30.30.40">
    <property type="entry name" value="SH3 Domains"/>
    <property type="match status" value="4"/>
</dbReference>
<keyword evidence="6" id="KW-0597">Phosphoprotein</keyword>
<dbReference type="PANTHER" id="PTHR15706:SF26">
    <property type="entry name" value="SH3 AND PX DOMAIN-CONTAINING PROTEIN 2B"/>
    <property type="match status" value="1"/>
</dbReference>
<dbReference type="GO" id="GO:0016176">
    <property type="term" value="F:superoxide-generating NADPH oxidase activator activity"/>
    <property type="evidence" value="ECO:0007669"/>
    <property type="project" value="InterPro"/>
</dbReference>
<evidence type="ECO:0000256" key="15">
    <source>
        <dbReference type="PROSITE-ProRule" id="PRU00192"/>
    </source>
</evidence>
<evidence type="ECO:0000259" key="18">
    <source>
        <dbReference type="PROSITE" id="PS50195"/>
    </source>
</evidence>
<feature type="compositionally biased region" description="Low complexity" evidence="16">
    <location>
        <begin position="704"/>
        <end position="716"/>
    </location>
</feature>
<dbReference type="SMART" id="SM00326">
    <property type="entry name" value="SH3"/>
    <property type="match status" value="4"/>
</dbReference>
<comment type="function">
    <text evidence="11">Adapter protein involved in invadopodia and podosome formation and extracellular matrix degradation. Binds matrix metalloproteinases (ADAMs), NADPH oxidases (NOXs) and phosphoinositides. Acts as an organizer protein that allows NOX1- or NOX3-dependent reactive oxygen species (ROS) generation and ROS localization. Plays a role in mitotic clonal expansion during the immediate early stage of adipocyte differentiation.</text>
</comment>
<dbReference type="CDD" id="cd12078">
    <property type="entry name" value="SH3_Tks4_3"/>
    <property type="match status" value="1"/>
</dbReference>